<dbReference type="GO" id="GO:0030337">
    <property type="term" value="F:DNA polymerase processivity factor activity"/>
    <property type="evidence" value="ECO:0007669"/>
    <property type="project" value="EnsemblFungi"/>
</dbReference>
<accession>G3AIV8</accession>
<dbReference type="EMBL" id="GL996500">
    <property type="protein sequence ID" value="EGW33769.1"/>
    <property type="molecule type" value="Genomic_DNA"/>
</dbReference>
<keyword evidence="9" id="KW-0548">Nucleotidyltransferase</keyword>
<dbReference type="AlphaFoldDB" id="G3AIV8"/>
<dbReference type="GO" id="GO:0008622">
    <property type="term" value="C:epsilon DNA polymerase complex"/>
    <property type="evidence" value="ECO:0007669"/>
    <property type="project" value="EnsemblFungi"/>
</dbReference>
<name>G3AIV8_SPAPN</name>
<keyword evidence="4" id="KW-0235">DNA replication</keyword>
<comment type="subcellular location">
    <subcellularLocation>
        <location evidence="1">Nucleus</location>
    </subcellularLocation>
</comment>
<dbReference type="InParanoid" id="G3AIV8"/>
<dbReference type="Pfam" id="PF04042">
    <property type="entry name" value="DNA_pol_E_B"/>
    <property type="match status" value="1"/>
</dbReference>
<gene>
    <name evidence="9" type="ORF">SPAPADRAFT_48886</name>
</gene>
<dbReference type="FunCoup" id="G3AIV8">
    <property type="interactions" value="776"/>
</dbReference>
<keyword evidence="9" id="KW-0808">Transferase</keyword>
<keyword evidence="6" id="KW-0539">Nucleus</keyword>
<dbReference type="PANTHER" id="PTHR12708">
    <property type="entry name" value="DNA POLYMERASE EPSILON SUBUNIT B"/>
    <property type="match status" value="1"/>
</dbReference>
<reference evidence="9 10" key="1">
    <citation type="journal article" date="2011" name="Proc. Natl. Acad. Sci. U.S.A.">
        <title>Comparative genomics of xylose-fermenting fungi for enhanced biofuel production.</title>
        <authorList>
            <person name="Wohlbach D.J."/>
            <person name="Kuo A."/>
            <person name="Sato T.K."/>
            <person name="Potts K.M."/>
            <person name="Salamov A.A."/>
            <person name="LaButti K.M."/>
            <person name="Sun H."/>
            <person name="Clum A."/>
            <person name="Pangilinan J.L."/>
            <person name="Lindquist E.A."/>
            <person name="Lucas S."/>
            <person name="Lapidus A."/>
            <person name="Jin M."/>
            <person name="Gunawan C."/>
            <person name="Balan V."/>
            <person name="Dale B.E."/>
            <person name="Jeffries T.W."/>
            <person name="Zinkel R."/>
            <person name="Barry K.W."/>
            <person name="Grigoriev I.V."/>
            <person name="Gasch A.P."/>
        </authorList>
    </citation>
    <scope>NUCLEOTIDE SEQUENCE [LARGE SCALE GENOMIC DNA]</scope>
    <source>
        <strain evidence="10">NRRL Y-27907 / 11-Y1</strain>
    </source>
</reference>
<evidence type="ECO:0000256" key="3">
    <source>
        <dbReference type="ARBA" id="ARBA00016011"/>
    </source>
</evidence>
<comment type="similarity">
    <text evidence="2">Belongs to the DNA polymerase epsilon subunit B family.</text>
</comment>
<protein>
    <recommendedName>
        <fullName evidence="3">DNA polymerase epsilon subunit B</fullName>
    </recommendedName>
    <alternativeName>
        <fullName evidence="7">DNA polymerase II subunit 2</fullName>
    </alternativeName>
</protein>
<evidence type="ECO:0000256" key="7">
    <source>
        <dbReference type="ARBA" id="ARBA00032930"/>
    </source>
</evidence>
<dbReference type="Proteomes" id="UP000000709">
    <property type="component" value="Unassembled WGS sequence"/>
</dbReference>
<dbReference type="OMA" id="PEDGAWF"/>
<keyword evidence="9" id="KW-0239">DNA-directed DNA polymerase</keyword>
<evidence type="ECO:0000313" key="10">
    <source>
        <dbReference type="Proteomes" id="UP000000709"/>
    </source>
</evidence>
<keyword evidence="10" id="KW-1185">Reference proteome</keyword>
<dbReference type="GO" id="GO:0003697">
    <property type="term" value="F:single-stranded DNA binding"/>
    <property type="evidence" value="ECO:0007669"/>
    <property type="project" value="EnsemblFungi"/>
</dbReference>
<keyword evidence="5" id="KW-0238">DNA-binding</keyword>
<evidence type="ECO:0000313" key="9">
    <source>
        <dbReference type="EMBL" id="EGW33769.1"/>
    </source>
</evidence>
<dbReference type="GO" id="GO:0003887">
    <property type="term" value="F:DNA-directed DNA polymerase activity"/>
    <property type="evidence" value="ECO:0007669"/>
    <property type="project" value="UniProtKB-KW"/>
</dbReference>
<dbReference type="GeneID" id="18871279"/>
<dbReference type="STRING" id="619300.G3AIV8"/>
<feature type="domain" description="DNA polymerase alpha/delta/epsilon subunit B" evidence="8">
    <location>
        <begin position="354"/>
        <end position="612"/>
    </location>
</feature>
<evidence type="ECO:0000256" key="4">
    <source>
        <dbReference type="ARBA" id="ARBA00022705"/>
    </source>
</evidence>
<evidence type="ECO:0000256" key="6">
    <source>
        <dbReference type="ARBA" id="ARBA00023242"/>
    </source>
</evidence>
<evidence type="ECO:0000256" key="1">
    <source>
        <dbReference type="ARBA" id="ARBA00004123"/>
    </source>
</evidence>
<dbReference type="OrthoDB" id="10254730at2759"/>
<dbReference type="GO" id="GO:0045005">
    <property type="term" value="P:DNA-templated DNA replication maintenance of fidelity"/>
    <property type="evidence" value="ECO:0007669"/>
    <property type="project" value="EnsemblFungi"/>
</dbReference>
<dbReference type="InterPro" id="IPR007185">
    <property type="entry name" value="DNA_pol_a/d/e_bsu"/>
</dbReference>
<evidence type="ECO:0000259" key="8">
    <source>
        <dbReference type="Pfam" id="PF04042"/>
    </source>
</evidence>
<evidence type="ECO:0000256" key="5">
    <source>
        <dbReference type="ARBA" id="ARBA00023125"/>
    </source>
</evidence>
<dbReference type="PANTHER" id="PTHR12708:SF0">
    <property type="entry name" value="DNA POLYMERASE EPSILON SUBUNIT 2"/>
    <property type="match status" value="1"/>
</dbReference>
<proteinExistence type="inferred from homology"/>
<evidence type="ECO:0000256" key="2">
    <source>
        <dbReference type="ARBA" id="ARBA00009560"/>
    </source>
</evidence>
<organism evidence="10">
    <name type="scientific">Spathaspora passalidarum (strain NRRL Y-27907 / 11-Y1)</name>
    <dbReference type="NCBI Taxonomy" id="619300"/>
    <lineage>
        <taxon>Eukaryota</taxon>
        <taxon>Fungi</taxon>
        <taxon>Dikarya</taxon>
        <taxon>Ascomycota</taxon>
        <taxon>Saccharomycotina</taxon>
        <taxon>Pichiomycetes</taxon>
        <taxon>Debaryomycetaceae</taxon>
        <taxon>Spathaspora</taxon>
    </lineage>
</organism>
<dbReference type="InterPro" id="IPR016266">
    <property type="entry name" value="POLE2"/>
</dbReference>
<dbReference type="KEGG" id="spaa:SPAPADRAFT_48886"/>
<dbReference type="RefSeq" id="XP_007373353.1">
    <property type="nucleotide sequence ID" value="XM_007373291.1"/>
</dbReference>
<sequence length="660" mass="74626">MESTTSLPIKLQPSNLRPFAFRILSKKHGLNINTDALAVLTETISFKFGFDWKGPRTHQFLEDIAKIWKVEDRGLFIDGAGLKQIIKNMNQKSETSSFSDKATRSDTIVDVGEDALNWDDYFKFITPEDQPRSIFDKSRKQFNISTKKKGSLFQSLSENLSLSIDTFNNRYHLLSDRLSRNENFQKSSTVSISSLSMSLKDGNLANEITLIKNVLGRDGQKFILFGLLSKNANDQYILEDSTDNIELNLSQTHKTEGSFYCTGMFVIVEGIYSASGGSSNQAHDYIGGCFYVSTIGQPPAERREKSLDAYGNVDFLGIHKQAAVSGEKITKITKTLKRKLTTLERSLIDHKFIFVGSDCFLDSFKVLDGLKKFFQRLENSIIESIESDEKSTPLALVLTGSFSSQPLHTTSSSTTAISQSETYKSNFDSLTNLLGNYPNIVQTCKLVLIPGKNDPWQSGYSLGASSMNYFPQRSIPNAFVNRLEELLPRGNLILGWNPMRINYLSQEIVIIKDEYMNKCKRNDIVFTSDLESEQERTRRDSAIYEERIESIVQGGNRTEILSSKIKHARKLVKTLLDQGNLQPYTKDLKLINPQYAHALRIEPLPTVLILHDAGFDNFEVTYNGCKVVNIGQAVSENNRKLNYAEYHPSSKKFEFKDLHF</sequence>
<dbReference type="HOGENOM" id="CLU_010628_1_0_1"/>
<dbReference type="eggNOG" id="KOG3818">
    <property type="taxonomic scope" value="Eukaryota"/>
</dbReference>
<dbReference type="GO" id="GO:0005737">
    <property type="term" value="C:cytoplasm"/>
    <property type="evidence" value="ECO:0007669"/>
    <property type="project" value="EnsemblFungi"/>
</dbReference>
<dbReference type="GO" id="GO:0003690">
    <property type="term" value="F:double-stranded DNA binding"/>
    <property type="evidence" value="ECO:0007669"/>
    <property type="project" value="EnsemblFungi"/>
</dbReference>
<dbReference type="GO" id="GO:0042276">
    <property type="term" value="P:error-prone translesion synthesis"/>
    <property type="evidence" value="ECO:0007669"/>
    <property type="project" value="EnsemblFungi"/>
</dbReference>
<dbReference type="GO" id="GO:0043596">
    <property type="term" value="C:nuclear replication fork"/>
    <property type="evidence" value="ECO:0007669"/>
    <property type="project" value="EnsemblFungi"/>
</dbReference>